<keyword evidence="2" id="KW-0812">Transmembrane</keyword>
<evidence type="ECO:0000256" key="2">
    <source>
        <dbReference type="SAM" id="Phobius"/>
    </source>
</evidence>
<proteinExistence type="predicted"/>
<feature type="transmembrane region" description="Helical" evidence="2">
    <location>
        <begin position="33"/>
        <end position="52"/>
    </location>
</feature>
<dbReference type="AlphaFoldDB" id="A0A917PB01"/>
<dbReference type="EMBL" id="BMQA01000111">
    <property type="protein sequence ID" value="GGJ69268.1"/>
    <property type="molecule type" value="Genomic_DNA"/>
</dbReference>
<reference evidence="3" key="2">
    <citation type="submission" date="2020-09" db="EMBL/GenBank/DDBJ databases">
        <authorList>
            <person name="Sun Q."/>
            <person name="Ohkuma M."/>
        </authorList>
    </citation>
    <scope>NUCLEOTIDE SEQUENCE</scope>
    <source>
        <strain evidence="3">JCM 3086</strain>
    </source>
</reference>
<feature type="region of interest" description="Disordered" evidence="1">
    <location>
        <begin position="1"/>
        <end position="23"/>
    </location>
</feature>
<feature type="transmembrane region" description="Helical" evidence="2">
    <location>
        <begin position="85"/>
        <end position="104"/>
    </location>
</feature>
<comment type="caution">
    <text evidence="3">The sequence shown here is derived from an EMBL/GenBank/DDBJ whole genome shotgun (WGS) entry which is preliminary data.</text>
</comment>
<dbReference type="Proteomes" id="UP000657574">
    <property type="component" value="Unassembled WGS sequence"/>
</dbReference>
<evidence type="ECO:0000313" key="4">
    <source>
        <dbReference type="Proteomes" id="UP000657574"/>
    </source>
</evidence>
<gene>
    <name evidence="3" type="ORF">GCM10010121_095010</name>
</gene>
<accession>A0A917PB01</accession>
<dbReference type="RefSeq" id="WP_189317501.1">
    <property type="nucleotide sequence ID" value="NZ_BMQA01000111.1"/>
</dbReference>
<evidence type="ECO:0000313" key="3">
    <source>
        <dbReference type="EMBL" id="GGJ69268.1"/>
    </source>
</evidence>
<keyword evidence="2" id="KW-1133">Transmembrane helix</keyword>
<keyword evidence="4" id="KW-1185">Reference proteome</keyword>
<keyword evidence="2" id="KW-0472">Membrane</keyword>
<evidence type="ECO:0000256" key="1">
    <source>
        <dbReference type="SAM" id="MobiDB-lite"/>
    </source>
</evidence>
<sequence>MKAIGMSARYDHSGPAAGTADEPMRKGWPYSPVTPLVTLAASVPVALVNQLLTHGDSALVATVVRLVGVVMLCTSGWWTGTHKAIGTLIVFVLPAVISVTASHAPDIGAATLVVVNVLLTGLPLAGCLWLWRVRRRHATQ</sequence>
<feature type="transmembrane region" description="Helical" evidence="2">
    <location>
        <begin position="110"/>
        <end position="131"/>
    </location>
</feature>
<name>A0A917PB01_9ACTN</name>
<organism evidence="3 4">
    <name type="scientific">Streptomyces brasiliensis</name>
    <dbReference type="NCBI Taxonomy" id="1954"/>
    <lineage>
        <taxon>Bacteria</taxon>
        <taxon>Bacillati</taxon>
        <taxon>Actinomycetota</taxon>
        <taxon>Actinomycetes</taxon>
        <taxon>Kitasatosporales</taxon>
        <taxon>Streptomycetaceae</taxon>
        <taxon>Streptomyces</taxon>
    </lineage>
</organism>
<feature type="transmembrane region" description="Helical" evidence="2">
    <location>
        <begin position="58"/>
        <end position="78"/>
    </location>
</feature>
<reference evidence="3" key="1">
    <citation type="journal article" date="2014" name="Int. J. Syst. Evol. Microbiol.">
        <title>Complete genome sequence of Corynebacterium casei LMG S-19264T (=DSM 44701T), isolated from a smear-ripened cheese.</title>
        <authorList>
            <consortium name="US DOE Joint Genome Institute (JGI-PGF)"/>
            <person name="Walter F."/>
            <person name="Albersmeier A."/>
            <person name="Kalinowski J."/>
            <person name="Ruckert C."/>
        </authorList>
    </citation>
    <scope>NUCLEOTIDE SEQUENCE</scope>
    <source>
        <strain evidence="3">JCM 3086</strain>
    </source>
</reference>
<protein>
    <submittedName>
        <fullName evidence="3">Uncharacterized protein</fullName>
    </submittedName>
</protein>